<dbReference type="PROSITE" id="PS01321">
    <property type="entry name" value="RUVC"/>
    <property type="match status" value="1"/>
</dbReference>
<name>A0A644ZM66_9ZZZZ</name>
<keyword evidence="3" id="KW-0540">Nuclease</keyword>
<organism evidence="12">
    <name type="scientific">bioreactor metagenome</name>
    <dbReference type="NCBI Taxonomy" id="1076179"/>
    <lineage>
        <taxon>unclassified sequences</taxon>
        <taxon>metagenomes</taxon>
        <taxon>ecological metagenomes</taxon>
    </lineage>
</organism>
<evidence type="ECO:0000256" key="1">
    <source>
        <dbReference type="ARBA" id="ARBA00009518"/>
    </source>
</evidence>
<evidence type="ECO:0000256" key="6">
    <source>
        <dbReference type="ARBA" id="ARBA00022763"/>
    </source>
</evidence>
<keyword evidence="7 12" id="KW-0378">Hydrolase</keyword>
<keyword evidence="11" id="KW-0234">DNA repair</keyword>
<accession>A0A644ZM66</accession>
<dbReference type="PRINTS" id="PR00696">
    <property type="entry name" value="RSOLVASERUVC"/>
</dbReference>
<evidence type="ECO:0000256" key="8">
    <source>
        <dbReference type="ARBA" id="ARBA00022842"/>
    </source>
</evidence>
<dbReference type="GO" id="GO:0006281">
    <property type="term" value="P:DNA repair"/>
    <property type="evidence" value="ECO:0007669"/>
    <property type="project" value="UniProtKB-KW"/>
</dbReference>
<dbReference type="AlphaFoldDB" id="A0A644ZM66"/>
<comment type="similarity">
    <text evidence="1">Belongs to the RuvC family.</text>
</comment>
<keyword evidence="10" id="KW-0233">DNA recombination</keyword>
<evidence type="ECO:0000256" key="4">
    <source>
        <dbReference type="ARBA" id="ARBA00022723"/>
    </source>
</evidence>
<keyword evidence="5" id="KW-0255">Endonuclease</keyword>
<dbReference type="InterPro" id="IPR036397">
    <property type="entry name" value="RNaseH_sf"/>
</dbReference>
<dbReference type="SUPFAM" id="SSF53098">
    <property type="entry name" value="Ribonuclease H-like"/>
    <property type="match status" value="1"/>
</dbReference>
<evidence type="ECO:0000256" key="3">
    <source>
        <dbReference type="ARBA" id="ARBA00022722"/>
    </source>
</evidence>
<keyword evidence="2" id="KW-0963">Cytoplasm</keyword>
<gene>
    <name evidence="12" type="primary">ruvC_22</name>
    <name evidence="12" type="ORF">SDC9_88113</name>
</gene>
<dbReference type="GO" id="GO:0006310">
    <property type="term" value="P:DNA recombination"/>
    <property type="evidence" value="ECO:0007669"/>
    <property type="project" value="UniProtKB-KW"/>
</dbReference>
<dbReference type="InterPro" id="IPR020563">
    <property type="entry name" value="X-over_junc_endoDNase_Mg_BS"/>
</dbReference>
<evidence type="ECO:0000256" key="2">
    <source>
        <dbReference type="ARBA" id="ARBA00022490"/>
    </source>
</evidence>
<evidence type="ECO:0000256" key="11">
    <source>
        <dbReference type="ARBA" id="ARBA00023204"/>
    </source>
</evidence>
<evidence type="ECO:0000256" key="9">
    <source>
        <dbReference type="ARBA" id="ARBA00023125"/>
    </source>
</evidence>
<protein>
    <submittedName>
        <fullName evidence="12">Crossover junction endodeoxyribonuclease RuvC</fullName>
        <ecNumber evidence="12">3.1.22.4</ecNumber>
    </submittedName>
</protein>
<evidence type="ECO:0000256" key="10">
    <source>
        <dbReference type="ARBA" id="ARBA00023172"/>
    </source>
</evidence>
<dbReference type="Pfam" id="PF02075">
    <property type="entry name" value="RuvC"/>
    <property type="match status" value="1"/>
</dbReference>
<keyword evidence="6" id="KW-0227">DNA damage</keyword>
<dbReference type="EC" id="3.1.22.4" evidence="12"/>
<dbReference type="PANTHER" id="PTHR30194">
    <property type="entry name" value="CROSSOVER JUNCTION ENDODEOXYRIBONUCLEASE RUVC"/>
    <property type="match status" value="1"/>
</dbReference>
<dbReference type="InterPro" id="IPR002176">
    <property type="entry name" value="X-over_junc_endoDNase_RuvC"/>
</dbReference>
<evidence type="ECO:0000313" key="12">
    <source>
        <dbReference type="EMBL" id="MPM41458.1"/>
    </source>
</evidence>
<keyword evidence="8" id="KW-0460">Magnesium</keyword>
<dbReference type="PANTHER" id="PTHR30194:SF3">
    <property type="entry name" value="CROSSOVER JUNCTION ENDODEOXYRIBONUCLEASE RUVC"/>
    <property type="match status" value="1"/>
</dbReference>
<dbReference type="GO" id="GO:0008821">
    <property type="term" value="F:crossover junction DNA endonuclease activity"/>
    <property type="evidence" value="ECO:0007669"/>
    <property type="project" value="InterPro"/>
</dbReference>
<reference evidence="12" key="1">
    <citation type="submission" date="2019-08" db="EMBL/GenBank/DDBJ databases">
        <authorList>
            <person name="Kucharzyk K."/>
            <person name="Murdoch R.W."/>
            <person name="Higgins S."/>
            <person name="Loffler F."/>
        </authorList>
    </citation>
    <scope>NUCLEOTIDE SEQUENCE</scope>
</reference>
<dbReference type="Gene3D" id="3.30.420.10">
    <property type="entry name" value="Ribonuclease H-like superfamily/Ribonuclease H"/>
    <property type="match status" value="1"/>
</dbReference>
<keyword evidence="4" id="KW-0479">Metal-binding</keyword>
<dbReference type="NCBIfam" id="TIGR00228">
    <property type="entry name" value="ruvC"/>
    <property type="match status" value="1"/>
</dbReference>
<dbReference type="GO" id="GO:0003677">
    <property type="term" value="F:DNA binding"/>
    <property type="evidence" value="ECO:0007669"/>
    <property type="project" value="UniProtKB-KW"/>
</dbReference>
<sequence>MIVLGIDPGVASVGYGVIEYKSNKFKALEYGTFKTPAGDALPHRLLAIYNFLKALTAKYPIDAMSVEQLFFTNNITTGIPVAQARGVILLAGEQCGLTIAEYTPVQVKQSVVGYGRAEKNQVQQMVRALLGLTEIPRPDDTADALAVAICHAHTAGSLLSRL</sequence>
<comment type="caution">
    <text evidence="12">The sequence shown here is derived from an EMBL/GenBank/DDBJ whole genome shotgun (WGS) entry which is preliminary data.</text>
</comment>
<dbReference type="HAMAP" id="MF_00034">
    <property type="entry name" value="RuvC"/>
    <property type="match status" value="1"/>
</dbReference>
<dbReference type="InterPro" id="IPR012337">
    <property type="entry name" value="RNaseH-like_sf"/>
</dbReference>
<dbReference type="EMBL" id="VSSQ01009380">
    <property type="protein sequence ID" value="MPM41458.1"/>
    <property type="molecule type" value="Genomic_DNA"/>
</dbReference>
<dbReference type="CDD" id="cd16962">
    <property type="entry name" value="RuvC"/>
    <property type="match status" value="1"/>
</dbReference>
<evidence type="ECO:0000256" key="5">
    <source>
        <dbReference type="ARBA" id="ARBA00022759"/>
    </source>
</evidence>
<dbReference type="NCBIfam" id="NF000711">
    <property type="entry name" value="PRK00039.2-1"/>
    <property type="match status" value="1"/>
</dbReference>
<proteinExistence type="inferred from homology"/>
<dbReference type="FunFam" id="3.30.420.10:FF:000002">
    <property type="entry name" value="Crossover junction endodeoxyribonuclease RuvC"/>
    <property type="match status" value="1"/>
</dbReference>
<keyword evidence="9" id="KW-0238">DNA-binding</keyword>
<evidence type="ECO:0000256" key="7">
    <source>
        <dbReference type="ARBA" id="ARBA00022801"/>
    </source>
</evidence>
<dbReference type="GO" id="GO:0046872">
    <property type="term" value="F:metal ion binding"/>
    <property type="evidence" value="ECO:0007669"/>
    <property type="project" value="UniProtKB-KW"/>
</dbReference>